<gene>
    <name evidence="5" type="ORF">DFP90_10914</name>
</gene>
<dbReference type="InterPro" id="IPR013216">
    <property type="entry name" value="Methyltransf_11"/>
</dbReference>
<organism evidence="5 6">
    <name type="scientific">Aestuariispira insulae</name>
    <dbReference type="NCBI Taxonomy" id="1461337"/>
    <lineage>
        <taxon>Bacteria</taxon>
        <taxon>Pseudomonadati</taxon>
        <taxon>Pseudomonadota</taxon>
        <taxon>Alphaproteobacteria</taxon>
        <taxon>Rhodospirillales</taxon>
        <taxon>Kiloniellaceae</taxon>
        <taxon>Aestuariispira</taxon>
    </lineage>
</organism>
<feature type="domain" description="Methyltransferase type 11" evidence="4">
    <location>
        <begin position="53"/>
        <end position="142"/>
    </location>
</feature>
<dbReference type="SUPFAM" id="SSF53335">
    <property type="entry name" value="S-adenosyl-L-methionine-dependent methyltransferases"/>
    <property type="match status" value="1"/>
</dbReference>
<name>A0A3D9HDV5_9PROT</name>
<dbReference type="Proteomes" id="UP000256845">
    <property type="component" value="Unassembled WGS sequence"/>
</dbReference>
<dbReference type="OrthoDB" id="9793723at2"/>
<dbReference type="InterPro" id="IPR050602">
    <property type="entry name" value="Malonyl-ACP_OMT"/>
</dbReference>
<dbReference type="RefSeq" id="WP_115937810.1">
    <property type="nucleotide sequence ID" value="NZ_QRDW01000009.1"/>
</dbReference>
<comment type="caution">
    <text evidence="5">The sequence shown here is derived from an EMBL/GenBank/DDBJ whole genome shotgun (WGS) entry which is preliminary data.</text>
</comment>
<dbReference type="GO" id="GO:0032259">
    <property type="term" value="P:methylation"/>
    <property type="evidence" value="ECO:0007669"/>
    <property type="project" value="UniProtKB-KW"/>
</dbReference>
<dbReference type="EMBL" id="QRDW01000009">
    <property type="protein sequence ID" value="RED47650.1"/>
    <property type="molecule type" value="Genomic_DNA"/>
</dbReference>
<dbReference type="AlphaFoldDB" id="A0A3D9HDV5"/>
<dbReference type="PANTHER" id="PTHR13090">
    <property type="entry name" value="ARGININE-HYDROXYLASE NDUFAF5, MITOCHONDRIAL"/>
    <property type="match status" value="1"/>
</dbReference>
<keyword evidence="6" id="KW-1185">Reference proteome</keyword>
<protein>
    <submittedName>
        <fullName evidence="5">Methyltransferase family protein</fullName>
    </submittedName>
</protein>
<dbReference type="PANTHER" id="PTHR13090:SF1">
    <property type="entry name" value="ARGININE-HYDROXYLASE NDUFAF5, MITOCHONDRIAL"/>
    <property type="match status" value="1"/>
</dbReference>
<keyword evidence="2 5" id="KW-0808">Transferase</keyword>
<keyword evidence="1 5" id="KW-0489">Methyltransferase</keyword>
<dbReference type="Gene3D" id="3.40.50.150">
    <property type="entry name" value="Vaccinia Virus protein VP39"/>
    <property type="match status" value="1"/>
</dbReference>
<dbReference type="CDD" id="cd02440">
    <property type="entry name" value="AdoMet_MTases"/>
    <property type="match status" value="1"/>
</dbReference>
<evidence type="ECO:0000259" key="4">
    <source>
        <dbReference type="Pfam" id="PF08241"/>
    </source>
</evidence>
<evidence type="ECO:0000313" key="6">
    <source>
        <dbReference type="Proteomes" id="UP000256845"/>
    </source>
</evidence>
<proteinExistence type="predicted"/>
<accession>A0A3D9HDV5</accession>
<reference evidence="5 6" key="1">
    <citation type="submission" date="2018-07" db="EMBL/GenBank/DDBJ databases">
        <title>Genomic Encyclopedia of Type Strains, Phase III (KMG-III): the genomes of soil and plant-associated and newly described type strains.</title>
        <authorList>
            <person name="Whitman W."/>
        </authorList>
    </citation>
    <scope>NUCLEOTIDE SEQUENCE [LARGE SCALE GENOMIC DNA]</scope>
    <source>
        <strain evidence="5 6">CECT 8488</strain>
    </source>
</reference>
<feature type="region of interest" description="Disordered" evidence="3">
    <location>
        <begin position="270"/>
        <end position="308"/>
    </location>
</feature>
<evidence type="ECO:0000256" key="1">
    <source>
        <dbReference type="ARBA" id="ARBA00022603"/>
    </source>
</evidence>
<dbReference type="Pfam" id="PF08241">
    <property type="entry name" value="Methyltransf_11"/>
    <property type="match status" value="1"/>
</dbReference>
<sequence length="308" mass="33948">MSDTQLIFDRALLKKRRDRAARSGDGCDFLFREGAVRLADRLLDIQRGFPLALDLGSHGGCIAEEVADLPSVGHVIQSDIAEGYARQAKAHGPALVADEEWLPIRPESLDLVISNLSLHWVNDLPGAFIQVNHALKADGLFIGALLGGDTLYELRECLMQAEIDISGGVSPRISPFAEIRDVGSLMQRAGFALPVIDSETVTVRYENMFRLLSDLRGMGETNMLIQQARGIPRRAIFMRAAELYQERFQGEDGRIPATFQMIFLHGWAPHDSQQKPMRPGSAKTRLADALETDEVSVPDKTGNRATEG</sequence>
<evidence type="ECO:0000256" key="2">
    <source>
        <dbReference type="ARBA" id="ARBA00022679"/>
    </source>
</evidence>
<evidence type="ECO:0000256" key="3">
    <source>
        <dbReference type="SAM" id="MobiDB-lite"/>
    </source>
</evidence>
<dbReference type="InterPro" id="IPR029063">
    <property type="entry name" value="SAM-dependent_MTases_sf"/>
</dbReference>
<dbReference type="GO" id="GO:0008757">
    <property type="term" value="F:S-adenosylmethionine-dependent methyltransferase activity"/>
    <property type="evidence" value="ECO:0007669"/>
    <property type="project" value="InterPro"/>
</dbReference>
<evidence type="ECO:0000313" key="5">
    <source>
        <dbReference type="EMBL" id="RED47650.1"/>
    </source>
</evidence>